<protein>
    <submittedName>
        <fullName evidence="5">Caspase family protein</fullName>
    </submittedName>
</protein>
<feature type="domain" description="Peptidase C14 caspase" evidence="4">
    <location>
        <begin position="22"/>
        <end position="216"/>
    </location>
</feature>
<evidence type="ECO:0000256" key="1">
    <source>
        <dbReference type="ARBA" id="ARBA00022574"/>
    </source>
</evidence>
<dbReference type="PRINTS" id="PR00320">
    <property type="entry name" value="GPROTEINBRPT"/>
</dbReference>
<dbReference type="PANTHER" id="PTHR44156">
    <property type="entry name" value="SUPERNUMERARY LIMBS, ISOFORM B-RELATED"/>
    <property type="match status" value="1"/>
</dbReference>
<feature type="repeat" description="WD" evidence="3">
    <location>
        <begin position="1176"/>
        <end position="1219"/>
    </location>
</feature>
<dbReference type="Pfam" id="PF00400">
    <property type="entry name" value="WD40"/>
    <property type="match status" value="6"/>
</dbReference>
<dbReference type="PROSITE" id="PS00678">
    <property type="entry name" value="WD_REPEATS_1"/>
    <property type="match status" value="7"/>
</dbReference>
<dbReference type="CDD" id="cd00200">
    <property type="entry name" value="WD40"/>
    <property type="match status" value="2"/>
</dbReference>
<feature type="repeat" description="WD" evidence="3">
    <location>
        <begin position="772"/>
        <end position="815"/>
    </location>
</feature>
<dbReference type="InterPro" id="IPR029030">
    <property type="entry name" value="Caspase-like_dom_sf"/>
</dbReference>
<dbReference type="PROSITE" id="PS50294">
    <property type="entry name" value="WD_REPEATS_REGION"/>
    <property type="match status" value="4"/>
</dbReference>
<accession>A0ABV1XUF7</accession>
<dbReference type="Pfam" id="PF00656">
    <property type="entry name" value="Peptidase_C14"/>
    <property type="match status" value="1"/>
</dbReference>
<evidence type="ECO:0000259" key="4">
    <source>
        <dbReference type="Pfam" id="PF00656"/>
    </source>
</evidence>
<feature type="repeat" description="WD" evidence="3">
    <location>
        <begin position="1133"/>
        <end position="1174"/>
    </location>
</feature>
<dbReference type="SUPFAM" id="SSF50978">
    <property type="entry name" value="WD40 repeat-like"/>
    <property type="match status" value="2"/>
</dbReference>
<dbReference type="InterPro" id="IPR001680">
    <property type="entry name" value="WD40_rpt"/>
</dbReference>
<reference evidence="5 6" key="1">
    <citation type="submission" date="2024-06" db="EMBL/GenBank/DDBJ databases">
        <title>The Natural Products Discovery Center: Release of the First 8490 Sequenced Strains for Exploring Actinobacteria Biosynthetic Diversity.</title>
        <authorList>
            <person name="Kalkreuter E."/>
            <person name="Kautsar S.A."/>
            <person name="Yang D."/>
            <person name="Bader C.D."/>
            <person name="Teijaro C.N."/>
            <person name="Fluegel L."/>
            <person name="Davis C.M."/>
            <person name="Simpson J.R."/>
            <person name="Lauterbach L."/>
            <person name="Steele A.D."/>
            <person name="Gui C."/>
            <person name="Meng S."/>
            <person name="Li G."/>
            <person name="Viehrig K."/>
            <person name="Ye F."/>
            <person name="Su P."/>
            <person name="Kiefer A.F."/>
            <person name="Nichols A."/>
            <person name="Cepeda A.J."/>
            <person name="Yan W."/>
            <person name="Fan B."/>
            <person name="Jiang Y."/>
            <person name="Adhikari A."/>
            <person name="Zheng C.-J."/>
            <person name="Schuster L."/>
            <person name="Cowan T.M."/>
            <person name="Smanski M.J."/>
            <person name="Chevrette M.G."/>
            <person name="De Carvalho L.P.S."/>
            <person name="Shen B."/>
        </authorList>
    </citation>
    <scope>NUCLEOTIDE SEQUENCE [LARGE SCALE GENOMIC DNA]</scope>
    <source>
        <strain evidence="5 6">NPDC000155</strain>
    </source>
</reference>
<evidence type="ECO:0000256" key="2">
    <source>
        <dbReference type="ARBA" id="ARBA00022737"/>
    </source>
</evidence>
<comment type="caution">
    <text evidence="5">The sequence shown here is derived from an EMBL/GenBank/DDBJ whole genome shotgun (WGS) entry which is preliminary data.</text>
</comment>
<dbReference type="SMART" id="SM00320">
    <property type="entry name" value="WD40"/>
    <property type="match status" value="10"/>
</dbReference>
<evidence type="ECO:0000313" key="5">
    <source>
        <dbReference type="EMBL" id="MER7375200.1"/>
    </source>
</evidence>
<feature type="repeat" description="WD" evidence="3">
    <location>
        <begin position="907"/>
        <end position="950"/>
    </location>
</feature>
<dbReference type="RefSeq" id="WP_190072179.1">
    <property type="nucleotide sequence ID" value="NZ_BNBM01000009.1"/>
</dbReference>
<organism evidence="5 6">
    <name type="scientific">Streptomyces lanatus</name>
    <dbReference type="NCBI Taxonomy" id="66900"/>
    <lineage>
        <taxon>Bacteria</taxon>
        <taxon>Bacillati</taxon>
        <taxon>Actinomycetota</taxon>
        <taxon>Actinomycetes</taxon>
        <taxon>Kitasatosporales</taxon>
        <taxon>Streptomycetaceae</taxon>
        <taxon>Streptomyces</taxon>
    </lineage>
</organism>
<feature type="repeat" description="WD" evidence="3">
    <location>
        <begin position="862"/>
        <end position="905"/>
    </location>
</feature>
<dbReference type="InterPro" id="IPR019775">
    <property type="entry name" value="WD40_repeat_CS"/>
</dbReference>
<sequence>MGARRLLLAGAVTRYPLAPELDRPELTQDVERMCTLLRDDFGYAHQPVLPPDPTGEQLRHALRDFAVDGDRRDDDYVLLYLAGHGDVVDGGQHVLLPSDHRPGDPLGRGVKTVYLTEWLLEQTRIKRLMVILDCCYAGQGGKDLATAAIGGWDGQGSLVVVTSTRPRQAAQAGVFTQAFARAVRNEDRAVGGFTAPALSVPSLVDRIRHDVQVPGFQTPVPLQYGVAHDLEFLPNPHYRPSLVDLDVETQERLYRQQHEHLETRFLPATQWFTGRHRALRQLTGWLADPSDRRLHVVTGDPDSGKTAVLGLLAALSDPDRRPGVPRRGLPEQLPPPRAIDVAVYAGTMTTVEVLTAIGAGAAIRIDPGLNSSEQLRRLVTALRDRPRDEKPLTVLVDALDEAAEPQALAQRLDHLLRLLGKDDGGLRLLLGTRRHLLEHLHPSAEVIDLDDSTHADLDSTRAYARTVLLQSHAGSPYRQSPEELLLAVAEAVAAAAGPSFLIARILAQYLAARAEPADPTDEGWRRSLPRTAGDAMSRDLTSRLGDQLAARARELLLPLAYAQGAGLPREEGIWARLVDALHPGPGITDDSELTWLRRQAGSYFKEANGSLYRLFHQSLVEHLLQGRDAAADQAAIARTLIDCVPPAAQHRRGWPSAHTYIHTHLAAHAVQGHLLDILLADPDYLLTATRAPLLAILRHADSDEAKAAANAYRRAALHLSDNPAAERASYLELAAHCSGTHHLAKAIAAHHPHRPWSTRWARWQPIHPHLTLTGHTGFVYALAMARLEARPVAVSAGGDGVVQVWDLDVGSPVGAPFTGHTGAVYAVAVARSEGHSVVVSAGADGAVRVWDLATRVPLGAPFTGYGCAVYAVAVAELEGRTVVVSAGVDGVVWVWDLEAGSPVGAPFTDHTGSVYALAVAELDGRPVVVSAGTDGAVRVWDLATRALIGDPFTTIGGTVNAVTVTRLEDRAVVVSVDAVGVVWVWDLATRAPVGEPFTGHRTWVRALAVAHLDGRPVVVSGDIADRTAWVWDLATREPVGKPFTGHTSGLRALAVAELDGRPVVVSAGDDRTVRIWDLDASNPVDDSFTGSTSGVRAVTVARMKGRPVVVSVDADRVLRIWDVHAGDVVEEPVTGHNGTAHAVAVAELQDRAVVVSGDARVRVWELATGGPIGIPVTAHKGGVRALAVTELDGRPVVVTAGHDRTIQVWDLATRQPVGKPVTAHKGAVRALATTELDGRPVIMSTGDDLTLHIWDLTDHRPVRTLRLVRADGSAWRLVRVSAGRGGWWRGRLRNLRRAAPDHRRHDSQDTARVVAYLPDSRRAVVGHGRLIEIEDSKGRQVIELEAEVLALAAAAHTVVAATELGVIVLDVPECESRA</sequence>
<dbReference type="InterPro" id="IPR053299">
    <property type="entry name" value="ASTRA_WD_repeat"/>
</dbReference>
<dbReference type="PROSITE" id="PS50082">
    <property type="entry name" value="WD_REPEATS_2"/>
    <property type="match status" value="9"/>
</dbReference>
<feature type="repeat" description="WD" evidence="3">
    <location>
        <begin position="817"/>
        <end position="854"/>
    </location>
</feature>
<keyword evidence="6" id="KW-1185">Reference proteome</keyword>
<dbReference type="InterPro" id="IPR015943">
    <property type="entry name" value="WD40/YVTN_repeat-like_dom_sf"/>
</dbReference>
<gene>
    <name evidence="5" type="ORF">ABT384_21450</name>
</gene>
<keyword evidence="2" id="KW-0677">Repeat</keyword>
<dbReference type="EMBL" id="JBEPFB010000009">
    <property type="protein sequence ID" value="MER7375200.1"/>
    <property type="molecule type" value="Genomic_DNA"/>
</dbReference>
<feature type="repeat" description="WD" evidence="3">
    <location>
        <begin position="1088"/>
        <end position="1131"/>
    </location>
</feature>
<name>A0ABV1XUF7_9ACTN</name>
<dbReference type="Gene3D" id="3.40.50.1460">
    <property type="match status" value="1"/>
</dbReference>
<feature type="repeat" description="WD" evidence="3">
    <location>
        <begin position="1221"/>
        <end position="1264"/>
    </location>
</feature>
<evidence type="ECO:0000256" key="3">
    <source>
        <dbReference type="PROSITE-ProRule" id="PRU00221"/>
    </source>
</evidence>
<dbReference type="InterPro" id="IPR036322">
    <property type="entry name" value="WD40_repeat_dom_sf"/>
</dbReference>
<proteinExistence type="predicted"/>
<keyword evidence="1 3" id="KW-0853">WD repeat</keyword>
<dbReference type="Proteomes" id="UP001486207">
    <property type="component" value="Unassembled WGS sequence"/>
</dbReference>
<dbReference type="InterPro" id="IPR011600">
    <property type="entry name" value="Pept_C14_caspase"/>
</dbReference>
<dbReference type="Gene3D" id="2.130.10.10">
    <property type="entry name" value="YVTN repeat-like/Quinoprotein amine dehydrogenase"/>
    <property type="match status" value="3"/>
</dbReference>
<dbReference type="SUPFAM" id="SSF52129">
    <property type="entry name" value="Caspase-like"/>
    <property type="match status" value="1"/>
</dbReference>
<dbReference type="InterPro" id="IPR020472">
    <property type="entry name" value="WD40_PAC1"/>
</dbReference>
<feature type="repeat" description="WD" evidence="3">
    <location>
        <begin position="1043"/>
        <end position="1086"/>
    </location>
</feature>
<evidence type="ECO:0000313" key="6">
    <source>
        <dbReference type="Proteomes" id="UP001486207"/>
    </source>
</evidence>